<dbReference type="EMBL" id="ASHM01031600">
    <property type="protein sequence ID" value="PNX76990.1"/>
    <property type="molecule type" value="Genomic_DNA"/>
</dbReference>
<evidence type="ECO:0000259" key="1">
    <source>
        <dbReference type="Pfam" id="PF01556"/>
    </source>
</evidence>
<gene>
    <name evidence="2" type="ORF">L195_g032950</name>
</gene>
<feature type="non-terminal residue" evidence="2">
    <location>
        <position position="1"/>
    </location>
</feature>
<feature type="domain" description="Chaperone DnaJ C-terminal" evidence="1">
    <location>
        <begin position="1"/>
        <end position="39"/>
    </location>
</feature>
<evidence type="ECO:0000313" key="3">
    <source>
        <dbReference type="Proteomes" id="UP000236291"/>
    </source>
</evidence>
<dbReference type="Gene3D" id="2.60.260.20">
    <property type="entry name" value="Urease metallochaperone UreE, N-terminal domain"/>
    <property type="match status" value="1"/>
</dbReference>
<name>A0A2K3LEP3_TRIPR</name>
<dbReference type="STRING" id="57577.A0A2K3LEP3"/>
<dbReference type="AlphaFoldDB" id="A0A2K3LEP3"/>
<comment type="caution">
    <text evidence="2">The sequence shown here is derived from an EMBL/GenBank/DDBJ whole genome shotgun (WGS) entry which is preliminary data.</text>
</comment>
<dbReference type="Proteomes" id="UP000236291">
    <property type="component" value="Unassembled WGS sequence"/>
</dbReference>
<evidence type="ECO:0000313" key="2">
    <source>
        <dbReference type="EMBL" id="PNX76990.1"/>
    </source>
</evidence>
<organism evidence="2 3">
    <name type="scientific">Trifolium pratense</name>
    <name type="common">Red clover</name>
    <dbReference type="NCBI Taxonomy" id="57577"/>
    <lineage>
        <taxon>Eukaryota</taxon>
        <taxon>Viridiplantae</taxon>
        <taxon>Streptophyta</taxon>
        <taxon>Embryophyta</taxon>
        <taxon>Tracheophyta</taxon>
        <taxon>Spermatophyta</taxon>
        <taxon>Magnoliopsida</taxon>
        <taxon>eudicotyledons</taxon>
        <taxon>Gunneridae</taxon>
        <taxon>Pentapetalae</taxon>
        <taxon>rosids</taxon>
        <taxon>fabids</taxon>
        <taxon>Fabales</taxon>
        <taxon>Fabaceae</taxon>
        <taxon>Papilionoideae</taxon>
        <taxon>50 kb inversion clade</taxon>
        <taxon>NPAAA clade</taxon>
        <taxon>Hologalegina</taxon>
        <taxon>IRL clade</taxon>
        <taxon>Trifolieae</taxon>
        <taxon>Trifolium</taxon>
    </lineage>
</organism>
<protein>
    <submittedName>
        <fullName evidence="2">Chaperone protein dnaJ mitochondrial-like</fullName>
    </submittedName>
</protein>
<accession>A0A2K3LEP3</accession>
<dbReference type="InterPro" id="IPR002939">
    <property type="entry name" value="DnaJ_C"/>
</dbReference>
<reference evidence="2 3" key="2">
    <citation type="journal article" date="2017" name="Front. Plant Sci.">
        <title>Gene Classification and Mining of Molecular Markers Useful in Red Clover (Trifolium pratense) Breeding.</title>
        <authorList>
            <person name="Istvanek J."/>
            <person name="Dluhosova J."/>
            <person name="Dluhos P."/>
            <person name="Patkova L."/>
            <person name="Nedelnik J."/>
            <person name="Repkova J."/>
        </authorList>
    </citation>
    <scope>NUCLEOTIDE SEQUENCE [LARGE SCALE GENOMIC DNA]</scope>
    <source>
        <strain evidence="3">cv. Tatra</strain>
        <tissue evidence="2">Young leaves</tissue>
    </source>
</reference>
<proteinExistence type="predicted"/>
<dbReference type="GO" id="GO:0051082">
    <property type="term" value="F:unfolded protein binding"/>
    <property type="evidence" value="ECO:0007669"/>
    <property type="project" value="InterPro"/>
</dbReference>
<dbReference type="SUPFAM" id="SSF49493">
    <property type="entry name" value="HSP40/DnaJ peptide-binding domain"/>
    <property type="match status" value="1"/>
</dbReference>
<dbReference type="ExpressionAtlas" id="A0A2K3LEP3">
    <property type="expression patterns" value="baseline"/>
</dbReference>
<dbReference type="Pfam" id="PF01556">
    <property type="entry name" value="DnaJ_C"/>
    <property type="match status" value="1"/>
</dbReference>
<reference evidence="2 3" key="1">
    <citation type="journal article" date="2014" name="Am. J. Bot.">
        <title>Genome assembly and annotation for red clover (Trifolium pratense; Fabaceae).</title>
        <authorList>
            <person name="Istvanek J."/>
            <person name="Jaros M."/>
            <person name="Krenek A."/>
            <person name="Repkova J."/>
        </authorList>
    </citation>
    <scope>NUCLEOTIDE SEQUENCE [LARGE SCALE GENOMIC DNA]</scope>
    <source>
        <strain evidence="3">cv. Tatra</strain>
        <tissue evidence="2">Young leaves</tissue>
    </source>
</reference>
<sequence>IPKGVQPGQLLVFRGKGLPKHGFFVLNGDQYVRFRVNFPMTEHLERDLIDQIACDQTNGHISSNAGLLNTKNVVLISTPYECVRGRIYKG</sequence>
<dbReference type="InterPro" id="IPR008971">
    <property type="entry name" value="HSP40/DnaJ_pept-bd"/>
</dbReference>
<dbReference type="GO" id="GO:0006457">
    <property type="term" value="P:protein folding"/>
    <property type="evidence" value="ECO:0007669"/>
    <property type="project" value="InterPro"/>
</dbReference>